<proteinExistence type="predicted"/>
<comment type="caution">
    <text evidence="1">The sequence shown here is derived from an EMBL/GenBank/DDBJ whole genome shotgun (WGS) entry which is preliminary data.</text>
</comment>
<evidence type="ECO:0000313" key="2">
    <source>
        <dbReference type="Proteomes" id="UP000031668"/>
    </source>
</evidence>
<gene>
    <name evidence="1" type="ORF">RF11_12406</name>
</gene>
<dbReference type="Proteomes" id="UP000031668">
    <property type="component" value="Unassembled WGS sequence"/>
</dbReference>
<evidence type="ECO:0000313" key="1">
    <source>
        <dbReference type="EMBL" id="KII62690.1"/>
    </source>
</evidence>
<name>A0A0C2M6P4_THEKT</name>
<sequence>MRALEKVEKQISLANEHKISREALLKQSVIIMDHSRIWIVNRYQAIRRSVEKFDNKQSSFTRWINTAKGPCTTYRVPRVVFIFPEFKLVDFKHDPWSPNLYIYQIYTCAYKHS</sequence>
<dbReference type="EMBL" id="JWZT01004895">
    <property type="protein sequence ID" value="KII62690.1"/>
    <property type="molecule type" value="Genomic_DNA"/>
</dbReference>
<organism evidence="1 2">
    <name type="scientific">Thelohanellus kitauei</name>
    <name type="common">Myxosporean</name>
    <dbReference type="NCBI Taxonomy" id="669202"/>
    <lineage>
        <taxon>Eukaryota</taxon>
        <taxon>Metazoa</taxon>
        <taxon>Cnidaria</taxon>
        <taxon>Myxozoa</taxon>
        <taxon>Myxosporea</taxon>
        <taxon>Bivalvulida</taxon>
        <taxon>Platysporina</taxon>
        <taxon>Myxobolidae</taxon>
        <taxon>Thelohanellus</taxon>
    </lineage>
</organism>
<keyword evidence="2" id="KW-1185">Reference proteome</keyword>
<reference evidence="1 2" key="1">
    <citation type="journal article" date="2014" name="Genome Biol. Evol.">
        <title>The genome of the myxosporean Thelohanellus kitauei shows adaptations to nutrient acquisition within its fish host.</title>
        <authorList>
            <person name="Yang Y."/>
            <person name="Xiong J."/>
            <person name="Zhou Z."/>
            <person name="Huo F."/>
            <person name="Miao W."/>
            <person name="Ran C."/>
            <person name="Liu Y."/>
            <person name="Zhang J."/>
            <person name="Feng J."/>
            <person name="Wang M."/>
            <person name="Wang M."/>
            <person name="Wang L."/>
            <person name="Yao B."/>
        </authorList>
    </citation>
    <scope>NUCLEOTIDE SEQUENCE [LARGE SCALE GENOMIC DNA]</scope>
    <source>
        <strain evidence="1">Wuqing</strain>
    </source>
</reference>
<protein>
    <submittedName>
        <fullName evidence="1">Uncharacterized protein</fullName>
    </submittedName>
</protein>
<accession>A0A0C2M6P4</accession>
<dbReference type="AlphaFoldDB" id="A0A0C2M6P4"/>